<sequence length="128" mass="14398">MAPPFSCCDKSMVNVHIGEKVSVASANSKNSNRCINTINERDRFLIGSKVDGLFDGASHEVGCLEAGRSHHNYSTKELNDRRLKMPKTMKDMLYQLAKEKSERAKGFGDCGFHDFDGRWGTNSSKCWY</sequence>
<protein>
    <submittedName>
        <fullName evidence="1">Uncharacterized protein</fullName>
    </submittedName>
</protein>
<name>A0A1X2I066_9FUNG</name>
<accession>A0A1X2I066</accession>
<comment type="caution">
    <text evidence="1">The sequence shown here is derived from an EMBL/GenBank/DDBJ whole genome shotgun (WGS) entry which is preliminary data.</text>
</comment>
<dbReference type="AlphaFoldDB" id="A0A1X2I066"/>
<evidence type="ECO:0000313" key="2">
    <source>
        <dbReference type="Proteomes" id="UP000193560"/>
    </source>
</evidence>
<keyword evidence="2" id="KW-1185">Reference proteome</keyword>
<gene>
    <name evidence="1" type="ORF">BCR42DRAFT_160152</name>
</gene>
<dbReference type="OrthoDB" id="5340906at2759"/>
<dbReference type="Proteomes" id="UP000193560">
    <property type="component" value="Unassembled WGS sequence"/>
</dbReference>
<dbReference type="EMBL" id="MCGE01000039">
    <property type="protein sequence ID" value="ORZ06491.1"/>
    <property type="molecule type" value="Genomic_DNA"/>
</dbReference>
<proteinExistence type="predicted"/>
<evidence type="ECO:0000313" key="1">
    <source>
        <dbReference type="EMBL" id="ORZ06491.1"/>
    </source>
</evidence>
<organism evidence="1 2">
    <name type="scientific">Absidia repens</name>
    <dbReference type="NCBI Taxonomy" id="90262"/>
    <lineage>
        <taxon>Eukaryota</taxon>
        <taxon>Fungi</taxon>
        <taxon>Fungi incertae sedis</taxon>
        <taxon>Mucoromycota</taxon>
        <taxon>Mucoromycotina</taxon>
        <taxon>Mucoromycetes</taxon>
        <taxon>Mucorales</taxon>
        <taxon>Cunninghamellaceae</taxon>
        <taxon>Absidia</taxon>
    </lineage>
</organism>
<reference evidence="1 2" key="1">
    <citation type="submission" date="2016-07" db="EMBL/GenBank/DDBJ databases">
        <title>Pervasive Adenine N6-methylation of Active Genes in Fungi.</title>
        <authorList>
            <consortium name="DOE Joint Genome Institute"/>
            <person name="Mondo S.J."/>
            <person name="Dannebaum R.O."/>
            <person name="Kuo R.C."/>
            <person name="Labutti K."/>
            <person name="Haridas S."/>
            <person name="Kuo A."/>
            <person name="Salamov A."/>
            <person name="Ahrendt S.R."/>
            <person name="Lipzen A."/>
            <person name="Sullivan W."/>
            <person name="Andreopoulos W.B."/>
            <person name="Clum A."/>
            <person name="Lindquist E."/>
            <person name="Daum C."/>
            <person name="Ramamoorthy G.K."/>
            <person name="Gryganskyi A."/>
            <person name="Culley D."/>
            <person name="Magnuson J.K."/>
            <person name="James T.Y."/>
            <person name="O'Malley M.A."/>
            <person name="Stajich J.E."/>
            <person name="Spatafora J.W."/>
            <person name="Visel A."/>
            <person name="Grigoriev I.V."/>
        </authorList>
    </citation>
    <scope>NUCLEOTIDE SEQUENCE [LARGE SCALE GENOMIC DNA]</scope>
    <source>
        <strain evidence="1 2">NRRL 1336</strain>
    </source>
</reference>